<sequence length="415" mass="47268">MILIVDDKYENLFSLKTLLQLYAYETDTAASGEEALKKILKNEYSVIILDVQMPGMDGYEVAEAISGLNKTRDIPIIFLSAVNIDKRFIAKGYDSGGVDYITKPFDNDLLLLKVRTFYRLYQQRKELKMVEDALRHEIEMRKRSQQEIEQINSLLEFKVEERTRDLTQLNKDLENRNAELAQYAYLASHDLQEPLRKIITFIKIIDEKYLAGIPEAKEEMTKVITSSERMRNLINALLSYSKLSSVSYYTLVNLNDVIKDALADLELPIKEKKARILVSTLPEVEAISAQMRQLFQNLLSNALKFSKTTTQPEIKITSEPVNELSLDAPSVNTGNYIRIHVRDNGIGLDESYIDKIFVIFQRLHGKTQYEGTGIGLAIVKKIVEKHNGLIGVKSHEGEGATFTIVLPLKQNNNTN</sequence>
<dbReference type="InterPro" id="IPR005467">
    <property type="entry name" value="His_kinase_dom"/>
</dbReference>
<keyword evidence="3 6" id="KW-0597">Phosphoprotein</keyword>
<dbReference type="InterPro" id="IPR011006">
    <property type="entry name" value="CheY-like_superfamily"/>
</dbReference>
<evidence type="ECO:0000313" key="11">
    <source>
        <dbReference type="Proteomes" id="UP000677244"/>
    </source>
</evidence>
<dbReference type="InterPro" id="IPR036890">
    <property type="entry name" value="HATPase_C_sf"/>
</dbReference>
<proteinExistence type="predicted"/>
<keyword evidence="4" id="KW-0808">Transferase</keyword>
<dbReference type="PANTHER" id="PTHR42878">
    <property type="entry name" value="TWO-COMPONENT HISTIDINE KINASE"/>
    <property type="match status" value="1"/>
</dbReference>
<keyword evidence="5" id="KW-0418">Kinase</keyword>
<comment type="caution">
    <text evidence="10">The sequence shown here is derived from an EMBL/GenBank/DDBJ whole genome shotgun (WGS) entry which is preliminary data.</text>
</comment>
<dbReference type="RefSeq" id="WP_209144422.1">
    <property type="nucleotide sequence ID" value="NZ_JAGHKO010000024.1"/>
</dbReference>
<dbReference type="SMART" id="SM00387">
    <property type="entry name" value="HATPase_c"/>
    <property type="match status" value="1"/>
</dbReference>
<evidence type="ECO:0000256" key="2">
    <source>
        <dbReference type="ARBA" id="ARBA00012438"/>
    </source>
</evidence>
<dbReference type="InterPro" id="IPR003661">
    <property type="entry name" value="HisK_dim/P_dom"/>
</dbReference>
<comment type="catalytic activity">
    <reaction evidence="1">
        <text>ATP + protein L-histidine = ADP + protein N-phospho-L-histidine.</text>
        <dbReference type="EC" id="2.7.13.3"/>
    </reaction>
</comment>
<accession>A0ABS3Z4P1</accession>
<organism evidence="10 11">
    <name type="scientific">Niastella soli</name>
    <dbReference type="NCBI Taxonomy" id="2821487"/>
    <lineage>
        <taxon>Bacteria</taxon>
        <taxon>Pseudomonadati</taxon>
        <taxon>Bacteroidota</taxon>
        <taxon>Chitinophagia</taxon>
        <taxon>Chitinophagales</taxon>
        <taxon>Chitinophagaceae</taxon>
        <taxon>Niastella</taxon>
    </lineage>
</organism>
<protein>
    <recommendedName>
        <fullName evidence="2">histidine kinase</fullName>
        <ecNumber evidence="2">2.7.13.3</ecNumber>
    </recommendedName>
</protein>
<evidence type="ECO:0000313" key="10">
    <source>
        <dbReference type="EMBL" id="MBO9205140.1"/>
    </source>
</evidence>
<dbReference type="Gene3D" id="3.30.565.10">
    <property type="entry name" value="Histidine kinase-like ATPase, C-terminal domain"/>
    <property type="match status" value="1"/>
</dbReference>
<name>A0ABS3Z4P1_9BACT</name>
<keyword evidence="7" id="KW-0175">Coiled coil</keyword>
<evidence type="ECO:0000259" key="8">
    <source>
        <dbReference type="PROSITE" id="PS50109"/>
    </source>
</evidence>
<dbReference type="InterPro" id="IPR001789">
    <property type="entry name" value="Sig_transdc_resp-reg_receiver"/>
</dbReference>
<dbReference type="Pfam" id="PF02518">
    <property type="entry name" value="HATPase_c"/>
    <property type="match status" value="1"/>
</dbReference>
<dbReference type="SMART" id="SM00448">
    <property type="entry name" value="REC"/>
    <property type="match status" value="1"/>
</dbReference>
<dbReference type="PANTHER" id="PTHR42878:SF15">
    <property type="entry name" value="BACTERIOPHYTOCHROME"/>
    <property type="match status" value="1"/>
</dbReference>
<dbReference type="CDD" id="cd00082">
    <property type="entry name" value="HisKA"/>
    <property type="match status" value="1"/>
</dbReference>
<dbReference type="Gene3D" id="3.40.50.2300">
    <property type="match status" value="1"/>
</dbReference>
<dbReference type="EMBL" id="JAGHKO010000024">
    <property type="protein sequence ID" value="MBO9205140.1"/>
    <property type="molecule type" value="Genomic_DNA"/>
</dbReference>
<reference evidence="10 11" key="1">
    <citation type="submission" date="2021-03" db="EMBL/GenBank/DDBJ databases">
        <title>Assistant Professor.</title>
        <authorList>
            <person name="Huq M.A."/>
        </authorList>
    </citation>
    <scope>NUCLEOTIDE SEQUENCE [LARGE SCALE GENOMIC DNA]</scope>
    <source>
        <strain evidence="10 11">MAH-29</strain>
    </source>
</reference>
<dbReference type="Pfam" id="PF00072">
    <property type="entry name" value="Response_reg"/>
    <property type="match status" value="1"/>
</dbReference>
<dbReference type="InterPro" id="IPR003594">
    <property type="entry name" value="HATPase_dom"/>
</dbReference>
<dbReference type="Pfam" id="PF00512">
    <property type="entry name" value="HisKA"/>
    <property type="match status" value="1"/>
</dbReference>
<evidence type="ECO:0000256" key="3">
    <source>
        <dbReference type="ARBA" id="ARBA00022553"/>
    </source>
</evidence>
<evidence type="ECO:0000256" key="5">
    <source>
        <dbReference type="ARBA" id="ARBA00022777"/>
    </source>
</evidence>
<evidence type="ECO:0000256" key="1">
    <source>
        <dbReference type="ARBA" id="ARBA00000085"/>
    </source>
</evidence>
<feature type="domain" description="Response regulatory" evidence="9">
    <location>
        <begin position="1"/>
        <end position="118"/>
    </location>
</feature>
<dbReference type="Gene3D" id="1.10.287.130">
    <property type="match status" value="1"/>
</dbReference>
<feature type="domain" description="Histidine kinase" evidence="8">
    <location>
        <begin position="186"/>
        <end position="410"/>
    </location>
</feature>
<dbReference type="Proteomes" id="UP000677244">
    <property type="component" value="Unassembled WGS sequence"/>
</dbReference>
<evidence type="ECO:0000259" key="9">
    <source>
        <dbReference type="PROSITE" id="PS50110"/>
    </source>
</evidence>
<dbReference type="InterPro" id="IPR004358">
    <property type="entry name" value="Sig_transdc_His_kin-like_C"/>
</dbReference>
<dbReference type="SUPFAM" id="SSF47384">
    <property type="entry name" value="Homodimeric domain of signal transducing histidine kinase"/>
    <property type="match status" value="1"/>
</dbReference>
<feature type="coiled-coil region" evidence="7">
    <location>
        <begin position="141"/>
        <end position="179"/>
    </location>
</feature>
<feature type="modified residue" description="4-aspartylphosphate" evidence="6">
    <location>
        <position position="50"/>
    </location>
</feature>
<dbReference type="PRINTS" id="PR00344">
    <property type="entry name" value="BCTRLSENSOR"/>
</dbReference>
<dbReference type="SUPFAM" id="SSF55874">
    <property type="entry name" value="ATPase domain of HSP90 chaperone/DNA topoisomerase II/histidine kinase"/>
    <property type="match status" value="1"/>
</dbReference>
<evidence type="ECO:0000256" key="6">
    <source>
        <dbReference type="PROSITE-ProRule" id="PRU00169"/>
    </source>
</evidence>
<dbReference type="InterPro" id="IPR036097">
    <property type="entry name" value="HisK_dim/P_sf"/>
</dbReference>
<dbReference type="PROSITE" id="PS50109">
    <property type="entry name" value="HIS_KIN"/>
    <property type="match status" value="1"/>
</dbReference>
<dbReference type="SMART" id="SM00388">
    <property type="entry name" value="HisKA"/>
    <property type="match status" value="1"/>
</dbReference>
<keyword evidence="11" id="KW-1185">Reference proteome</keyword>
<dbReference type="EC" id="2.7.13.3" evidence="2"/>
<gene>
    <name evidence="10" type="ORF">J7I42_32940</name>
</gene>
<evidence type="ECO:0000256" key="4">
    <source>
        <dbReference type="ARBA" id="ARBA00022679"/>
    </source>
</evidence>
<dbReference type="InterPro" id="IPR050351">
    <property type="entry name" value="BphY/WalK/GraS-like"/>
</dbReference>
<evidence type="ECO:0000256" key="7">
    <source>
        <dbReference type="SAM" id="Coils"/>
    </source>
</evidence>
<dbReference type="PROSITE" id="PS50110">
    <property type="entry name" value="RESPONSE_REGULATORY"/>
    <property type="match status" value="1"/>
</dbReference>
<dbReference type="SUPFAM" id="SSF52172">
    <property type="entry name" value="CheY-like"/>
    <property type="match status" value="1"/>
</dbReference>